<dbReference type="InterPro" id="IPR001789">
    <property type="entry name" value="Sig_transdc_resp-reg_receiver"/>
</dbReference>
<dbReference type="PANTHER" id="PTHR44591">
    <property type="entry name" value="STRESS RESPONSE REGULATOR PROTEIN 1"/>
    <property type="match status" value="1"/>
</dbReference>
<evidence type="ECO:0000313" key="5">
    <source>
        <dbReference type="Proteomes" id="UP001518989"/>
    </source>
</evidence>
<dbReference type="Proteomes" id="UP001518989">
    <property type="component" value="Unassembled WGS sequence"/>
</dbReference>
<dbReference type="InterPro" id="IPR050595">
    <property type="entry name" value="Bact_response_regulator"/>
</dbReference>
<dbReference type="PANTHER" id="PTHR44591:SF3">
    <property type="entry name" value="RESPONSE REGULATORY DOMAIN-CONTAINING PROTEIN"/>
    <property type="match status" value="1"/>
</dbReference>
<keyword evidence="5" id="KW-1185">Reference proteome</keyword>
<evidence type="ECO:0000256" key="2">
    <source>
        <dbReference type="PROSITE-ProRule" id="PRU00169"/>
    </source>
</evidence>
<dbReference type="SMART" id="SM00448">
    <property type="entry name" value="REC"/>
    <property type="match status" value="1"/>
</dbReference>
<dbReference type="Gene3D" id="3.40.50.2300">
    <property type="match status" value="1"/>
</dbReference>
<comment type="caution">
    <text evidence="4">The sequence shown here is derived from an EMBL/GenBank/DDBJ whole genome shotgun (WGS) entry which is preliminary data.</text>
</comment>
<feature type="modified residue" description="4-aspartylphosphate" evidence="2">
    <location>
        <position position="57"/>
    </location>
</feature>
<dbReference type="InterPro" id="IPR011006">
    <property type="entry name" value="CheY-like_superfamily"/>
</dbReference>
<dbReference type="EMBL" id="JACTNG010000003">
    <property type="protein sequence ID" value="MBO1078753.1"/>
    <property type="molecule type" value="Genomic_DNA"/>
</dbReference>
<proteinExistence type="predicted"/>
<dbReference type="Pfam" id="PF00072">
    <property type="entry name" value="Response_reg"/>
    <property type="match status" value="1"/>
</dbReference>
<dbReference type="RefSeq" id="WP_207416192.1">
    <property type="nucleotide sequence ID" value="NZ_CP061177.1"/>
</dbReference>
<dbReference type="SUPFAM" id="SSF52172">
    <property type="entry name" value="CheY-like"/>
    <property type="match status" value="1"/>
</dbReference>
<dbReference type="PROSITE" id="PS50110">
    <property type="entry name" value="RESPONSE_REGULATORY"/>
    <property type="match status" value="1"/>
</dbReference>
<reference evidence="4 5" key="1">
    <citation type="submission" date="2020-09" db="EMBL/GenBank/DDBJ databases">
        <title>Roseomonas.</title>
        <authorList>
            <person name="Zhu W."/>
        </authorList>
    </citation>
    <scope>NUCLEOTIDE SEQUENCE [LARGE SCALE GENOMIC DNA]</scope>
    <source>
        <strain evidence="4 5">573</strain>
    </source>
</reference>
<sequence length="130" mass="14241">MTTPLARILYVEDDADVRKVATFALKMVGKFTVEACASGEEALSKAELFAPQLLLLDVMMPGMDGPTTLARLRQLEATASTPAVFMTAKVQPHEVSHYRSLGSLDVISKPFDPMTLSATVRGIWERREDA</sequence>
<organism evidence="4 5">
    <name type="scientific">Roseomonas haemaphysalidis</name>
    <dbReference type="NCBI Taxonomy" id="2768162"/>
    <lineage>
        <taxon>Bacteria</taxon>
        <taxon>Pseudomonadati</taxon>
        <taxon>Pseudomonadota</taxon>
        <taxon>Alphaproteobacteria</taxon>
        <taxon>Acetobacterales</taxon>
        <taxon>Roseomonadaceae</taxon>
        <taxon>Roseomonas</taxon>
    </lineage>
</organism>
<accession>A0ABS3KQ86</accession>
<evidence type="ECO:0000313" key="4">
    <source>
        <dbReference type="EMBL" id="MBO1078753.1"/>
    </source>
</evidence>
<evidence type="ECO:0000256" key="1">
    <source>
        <dbReference type="ARBA" id="ARBA00022553"/>
    </source>
</evidence>
<protein>
    <submittedName>
        <fullName evidence="4">Response regulator</fullName>
    </submittedName>
</protein>
<feature type="domain" description="Response regulatory" evidence="3">
    <location>
        <begin position="7"/>
        <end position="124"/>
    </location>
</feature>
<gene>
    <name evidence="4" type="ORF">IAI61_06910</name>
</gene>
<name>A0ABS3KQ86_9PROT</name>
<evidence type="ECO:0000259" key="3">
    <source>
        <dbReference type="PROSITE" id="PS50110"/>
    </source>
</evidence>
<keyword evidence="1 2" id="KW-0597">Phosphoprotein</keyword>